<evidence type="ECO:0008006" key="3">
    <source>
        <dbReference type="Google" id="ProtNLM"/>
    </source>
</evidence>
<sequence length="56" mass="6316">MHVVAKGRLPTLALVPVKRKSLTKQREGYMQSCRPSALWKAWEGSFERVCQACPGK</sequence>
<gene>
    <name evidence="1" type="ORF">DUNSADRAFT_5123</name>
</gene>
<protein>
    <recommendedName>
        <fullName evidence="3">Encoded protein</fullName>
    </recommendedName>
</protein>
<proteinExistence type="predicted"/>
<accession>A0ABQ7H7C4</accession>
<name>A0ABQ7H7C4_DUNSA</name>
<evidence type="ECO:0000313" key="2">
    <source>
        <dbReference type="Proteomes" id="UP000815325"/>
    </source>
</evidence>
<evidence type="ECO:0000313" key="1">
    <source>
        <dbReference type="EMBL" id="KAF5842751.1"/>
    </source>
</evidence>
<reference evidence="1" key="1">
    <citation type="submission" date="2017-08" db="EMBL/GenBank/DDBJ databases">
        <authorList>
            <person name="Polle J.E."/>
            <person name="Barry K."/>
            <person name="Cushman J."/>
            <person name="Schmutz J."/>
            <person name="Tran D."/>
            <person name="Hathwaick L.T."/>
            <person name="Yim W.C."/>
            <person name="Jenkins J."/>
            <person name="Mckie-Krisberg Z.M."/>
            <person name="Prochnik S."/>
            <person name="Lindquist E."/>
            <person name="Dockter R.B."/>
            <person name="Adam C."/>
            <person name="Molina H."/>
            <person name="Bunkerborg J."/>
            <person name="Jin E."/>
            <person name="Buchheim M."/>
            <person name="Magnuson J."/>
        </authorList>
    </citation>
    <scope>NUCLEOTIDE SEQUENCE</scope>
    <source>
        <strain evidence="1">CCAP 19/18</strain>
    </source>
</reference>
<organism evidence="1 2">
    <name type="scientific">Dunaliella salina</name>
    <name type="common">Green alga</name>
    <name type="synonym">Protococcus salinus</name>
    <dbReference type="NCBI Taxonomy" id="3046"/>
    <lineage>
        <taxon>Eukaryota</taxon>
        <taxon>Viridiplantae</taxon>
        <taxon>Chlorophyta</taxon>
        <taxon>core chlorophytes</taxon>
        <taxon>Chlorophyceae</taxon>
        <taxon>CS clade</taxon>
        <taxon>Chlamydomonadales</taxon>
        <taxon>Dunaliellaceae</taxon>
        <taxon>Dunaliella</taxon>
    </lineage>
</organism>
<keyword evidence="2" id="KW-1185">Reference proteome</keyword>
<comment type="caution">
    <text evidence="1">The sequence shown here is derived from an EMBL/GenBank/DDBJ whole genome shotgun (WGS) entry which is preliminary data.</text>
</comment>
<dbReference type="EMBL" id="MU069455">
    <property type="protein sequence ID" value="KAF5842751.1"/>
    <property type="molecule type" value="Genomic_DNA"/>
</dbReference>
<dbReference type="Proteomes" id="UP000815325">
    <property type="component" value="Unassembled WGS sequence"/>
</dbReference>